<evidence type="ECO:0000313" key="6">
    <source>
        <dbReference type="EMBL" id="TPX32328.1"/>
    </source>
</evidence>
<proteinExistence type="predicted"/>
<dbReference type="InterPro" id="IPR050561">
    <property type="entry name" value="PTP"/>
</dbReference>
<keyword evidence="1" id="KW-0378">Hydrolase</keyword>
<dbReference type="Proteomes" id="UP000319731">
    <property type="component" value="Unassembled WGS sequence"/>
</dbReference>
<dbReference type="SMART" id="SM00404">
    <property type="entry name" value="PTPc_motif"/>
    <property type="match status" value="1"/>
</dbReference>
<dbReference type="InterPro" id="IPR003595">
    <property type="entry name" value="Tyr_Pase_cat"/>
</dbReference>
<dbReference type="GO" id="GO:0004725">
    <property type="term" value="F:protein tyrosine phosphatase activity"/>
    <property type="evidence" value="ECO:0007669"/>
    <property type="project" value="InterPro"/>
</dbReference>
<evidence type="ECO:0008006" key="8">
    <source>
        <dbReference type="Google" id="ProtNLM"/>
    </source>
</evidence>
<dbReference type="PANTHER" id="PTHR23339">
    <property type="entry name" value="TYROSINE SPECIFIC PROTEIN PHOSPHATASE AND DUAL SPECIFICITY PROTEIN PHOSPHATASE"/>
    <property type="match status" value="1"/>
</dbReference>
<dbReference type="Gene3D" id="3.90.190.10">
    <property type="entry name" value="Protein tyrosine phosphatase superfamily"/>
    <property type="match status" value="1"/>
</dbReference>
<dbReference type="InterPro" id="IPR029021">
    <property type="entry name" value="Prot-tyrosine_phosphatase-like"/>
</dbReference>
<feature type="domain" description="Tyrosine-protein phosphatase" evidence="3">
    <location>
        <begin position="32"/>
        <end position="201"/>
    </location>
</feature>
<organism evidence="6 7">
    <name type="scientific">Synchytrium microbalum</name>
    <dbReference type="NCBI Taxonomy" id="1806994"/>
    <lineage>
        <taxon>Eukaryota</taxon>
        <taxon>Fungi</taxon>
        <taxon>Fungi incertae sedis</taxon>
        <taxon>Chytridiomycota</taxon>
        <taxon>Chytridiomycota incertae sedis</taxon>
        <taxon>Chytridiomycetes</taxon>
        <taxon>Synchytriales</taxon>
        <taxon>Synchytriaceae</taxon>
        <taxon>Synchytrium</taxon>
    </lineage>
</organism>
<dbReference type="PROSITE" id="PS50056">
    <property type="entry name" value="TYR_PHOSPHATASE_2"/>
    <property type="match status" value="1"/>
</dbReference>
<dbReference type="InterPro" id="IPR020422">
    <property type="entry name" value="TYR_PHOSPHATASE_DUAL_dom"/>
</dbReference>
<dbReference type="OrthoDB" id="2017893at2759"/>
<gene>
    <name evidence="6" type="ORF">SmJEL517_g04503</name>
</gene>
<sequence>MEFIRCTFCGGSACKYEDYRQWTAPPNAIEGLYSNWITDQILAMQRPASQLIKEHNLIQVFKDQNIGAIVCLQEKGEHTLCGHGIEASSGLSYLPETFTDSGIQFIHYGWQDMSTPSLDLLFKIVQCITRILDTSQKISIHCHAGLGRTGLVIACVLVLRHGLTSDEAISLVRTKRPLSLQTKKQVLCVHAFEEERNHYMYAFFHVPRRRKAFNVTAEEVVIDDILDDPSSPQLVTLSEFLRRQRCILQATESQRLLYIPKIVYEICHRISHLATLHASVKLGVCEAFATFDGIKTPAEKLDFVGLKNQINHGSFEGVRNCNDHFLLIDTVLFWVLHLREPVISRSVQLSIEQSSQGEPAEPCHGLGRLNKITFHTINIILQVFRDIPDITSPLLSSITSKLATLITHKRSTLTHAFDPQFTSSPVSPGVSPSRRVRRLLPASPASSPTLAAIEDASTTTDMTAITNLLTYIYTTFGTSETTLRPILRHPDKPDSEKQVYATLGVEFPGHETNMDADIITEFDSYEAPIITSTLGLVKTSLPSLGVPNTSLDKINTAKHRTHSVQPSPVLTSPLSLPPIHNVVSENVLVRKSFDDAVVSVDGGVSEGRMSYDGVRGRKGNAVSPLGSPVPNGDGGENGSKWWMFAGNKKPQ</sequence>
<dbReference type="FunFam" id="3.90.190.10:FF:000157">
    <property type="entry name" value="Protein-tyrosine phosphatase"/>
    <property type="match status" value="1"/>
</dbReference>
<feature type="domain" description="Tyrosine-protein phosphatase" evidence="4">
    <location>
        <begin position="103"/>
        <end position="205"/>
    </location>
</feature>
<dbReference type="InterPro" id="IPR000242">
    <property type="entry name" value="PTP_cat"/>
</dbReference>
<dbReference type="PROSITE" id="PS00383">
    <property type="entry name" value="TYR_PHOSPHATASE_1"/>
    <property type="match status" value="1"/>
</dbReference>
<dbReference type="InterPro" id="IPR016130">
    <property type="entry name" value="Tyr_Pase_AS"/>
</dbReference>
<protein>
    <recommendedName>
        <fullName evidence="8">Protein-tyrosine-phosphatase</fullName>
    </recommendedName>
</protein>
<evidence type="ECO:0000256" key="1">
    <source>
        <dbReference type="ARBA" id="ARBA00022801"/>
    </source>
</evidence>
<evidence type="ECO:0000259" key="4">
    <source>
        <dbReference type="PROSITE" id="PS50055"/>
    </source>
</evidence>
<name>A0A507BYY2_9FUNG</name>
<evidence type="ECO:0000313" key="7">
    <source>
        <dbReference type="Proteomes" id="UP000319731"/>
    </source>
</evidence>
<comment type="caution">
    <text evidence="6">The sequence shown here is derived from an EMBL/GenBank/DDBJ whole genome shotgun (WGS) entry which is preliminary data.</text>
</comment>
<keyword evidence="7" id="KW-1185">Reference proteome</keyword>
<evidence type="ECO:0000256" key="2">
    <source>
        <dbReference type="SAM" id="MobiDB-lite"/>
    </source>
</evidence>
<dbReference type="PROSITE" id="PS50054">
    <property type="entry name" value="TYR_PHOSPHATASE_DUAL"/>
    <property type="match status" value="1"/>
</dbReference>
<evidence type="ECO:0000259" key="5">
    <source>
        <dbReference type="PROSITE" id="PS50056"/>
    </source>
</evidence>
<dbReference type="Pfam" id="PF22785">
    <property type="entry name" value="Tc-R-P"/>
    <property type="match status" value="1"/>
</dbReference>
<feature type="domain" description="Tyrosine specific protein phosphatases" evidence="5">
    <location>
        <begin position="119"/>
        <end position="187"/>
    </location>
</feature>
<dbReference type="PROSITE" id="PS50055">
    <property type="entry name" value="TYR_PHOSPHATASE_PTP"/>
    <property type="match status" value="1"/>
</dbReference>
<dbReference type="AlphaFoldDB" id="A0A507BYY2"/>
<dbReference type="GeneID" id="42005728"/>
<dbReference type="RefSeq" id="XP_031023553.1">
    <property type="nucleotide sequence ID" value="XM_031170431.1"/>
</dbReference>
<feature type="region of interest" description="Disordered" evidence="2">
    <location>
        <begin position="618"/>
        <end position="640"/>
    </location>
</feature>
<dbReference type="STRING" id="1806994.A0A507BYY2"/>
<reference evidence="6 7" key="1">
    <citation type="journal article" date="2019" name="Sci. Rep.">
        <title>Comparative genomics of chytrid fungi reveal insights into the obligate biotrophic and pathogenic lifestyle of Synchytrium endobioticum.</title>
        <authorList>
            <person name="van de Vossenberg B.T.L.H."/>
            <person name="Warris S."/>
            <person name="Nguyen H.D.T."/>
            <person name="van Gent-Pelzer M.P.E."/>
            <person name="Joly D.L."/>
            <person name="van de Geest H.C."/>
            <person name="Bonants P.J.M."/>
            <person name="Smith D.S."/>
            <person name="Levesque C.A."/>
            <person name="van der Lee T.A.J."/>
        </authorList>
    </citation>
    <scope>NUCLEOTIDE SEQUENCE [LARGE SCALE GENOMIC DNA]</scope>
    <source>
        <strain evidence="6 7">JEL517</strain>
    </source>
</reference>
<dbReference type="InterPro" id="IPR000387">
    <property type="entry name" value="Tyr_Pase_dom"/>
</dbReference>
<accession>A0A507BYY2</accession>
<dbReference type="EMBL" id="QEAO01000031">
    <property type="protein sequence ID" value="TPX32328.1"/>
    <property type="molecule type" value="Genomic_DNA"/>
</dbReference>
<dbReference type="SUPFAM" id="SSF52799">
    <property type="entry name" value="(Phosphotyrosine protein) phosphatases II"/>
    <property type="match status" value="1"/>
</dbReference>
<evidence type="ECO:0000259" key="3">
    <source>
        <dbReference type="PROSITE" id="PS50054"/>
    </source>
</evidence>